<evidence type="ECO:0000313" key="2">
    <source>
        <dbReference type="EMBL" id="KAH9520557.1"/>
    </source>
</evidence>
<feature type="compositionally biased region" description="Polar residues" evidence="1">
    <location>
        <begin position="27"/>
        <end position="36"/>
    </location>
</feature>
<gene>
    <name evidence="2" type="ORF">DERF_004260</name>
</gene>
<name>A0A922L7J0_DERFA</name>
<dbReference type="EMBL" id="ASGP02000002">
    <property type="protein sequence ID" value="KAH9520557.1"/>
    <property type="molecule type" value="Genomic_DNA"/>
</dbReference>
<sequence>MCLPMEPSTNNKRSEAIWISNKKSMDDVNNNKTPKNSYDSGFGAFSYGSSLSSNSSTMSRSPFDYRRQSSYPEGHNNNNNNESPLPYAGRRRTMTVSSENYSFGDNSSTPSYQQSPFRRSNSISGGAEPNFGGIIKRSIGQLFNAATVNTSLATATIQKSVPKVKCVPSMQTARRNSHDRNEQITDHMVSYLCESAIR</sequence>
<organism evidence="2 3">
    <name type="scientific">Dermatophagoides farinae</name>
    <name type="common">American house dust mite</name>
    <dbReference type="NCBI Taxonomy" id="6954"/>
    <lineage>
        <taxon>Eukaryota</taxon>
        <taxon>Metazoa</taxon>
        <taxon>Ecdysozoa</taxon>
        <taxon>Arthropoda</taxon>
        <taxon>Chelicerata</taxon>
        <taxon>Arachnida</taxon>
        <taxon>Acari</taxon>
        <taxon>Acariformes</taxon>
        <taxon>Sarcoptiformes</taxon>
        <taxon>Astigmata</taxon>
        <taxon>Psoroptidia</taxon>
        <taxon>Analgoidea</taxon>
        <taxon>Pyroglyphidae</taxon>
        <taxon>Dermatophagoidinae</taxon>
        <taxon>Dermatophagoides</taxon>
    </lineage>
</organism>
<reference evidence="2" key="1">
    <citation type="submission" date="2013-05" db="EMBL/GenBank/DDBJ databases">
        <authorList>
            <person name="Yim A.K.Y."/>
            <person name="Chan T.F."/>
            <person name="Ji K.M."/>
            <person name="Liu X.Y."/>
            <person name="Zhou J.W."/>
            <person name="Li R.Q."/>
            <person name="Yang K.Y."/>
            <person name="Li J."/>
            <person name="Li M."/>
            <person name="Law P.T.W."/>
            <person name="Wu Y.L."/>
            <person name="Cai Z.L."/>
            <person name="Qin H."/>
            <person name="Bao Y."/>
            <person name="Leung R.K.K."/>
            <person name="Ng P.K.S."/>
            <person name="Zou J."/>
            <person name="Zhong X.J."/>
            <person name="Ran P.X."/>
            <person name="Zhong N.S."/>
            <person name="Liu Z.G."/>
            <person name="Tsui S.K.W."/>
        </authorList>
    </citation>
    <scope>NUCLEOTIDE SEQUENCE</scope>
    <source>
        <strain evidence="2">Derf</strain>
        <tissue evidence="2">Whole organism</tissue>
    </source>
</reference>
<feature type="region of interest" description="Disordered" evidence="1">
    <location>
        <begin position="1"/>
        <end position="39"/>
    </location>
</feature>
<dbReference type="AlphaFoldDB" id="A0A922L7J0"/>
<feature type="compositionally biased region" description="Polar residues" evidence="1">
    <location>
        <begin position="94"/>
        <end position="124"/>
    </location>
</feature>
<accession>A0A922L7J0</accession>
<keyword evidence="3" id="KW-1185">Reference proteome</keyword>
<dbReference type="Proteomes" id="UP000790347">
    <property type="component" value="Unassembled WGS sequence"/>
</dbReference>
<proteinExistence type="predicted"/>
<protein>
    <submittedName>
        <fullName evidence="2">Uncharacterized protein</fullName>
    </submittedName>
</protein>
<reference evidence="2" key="2">
    <citation type="journal article" date="2022" name="Res Sq">
        <title>Comparative Genomics Reveals Insights into the Divergent Evolution of Astigmatic Mites and Household Pest Adaptations.</title>
        <authorList>
            <person name="Xiong Q."/>
            <person name="Wan A.T.-Y."/>
            <person name="Liu X.-Y."/>
            <person name="Fung C.S.-H."/>
            <person name="Xiao X."/>
            <person name="Malainual N."/>
            <person name="Hou J."/>
            <person name="Wang L."/>
            <person name="Wang M."/>
            <person name="Yang K."/>
            <person name="Cui Y."/>
            <person name="Leung E."/>
            <person name="Nong W."/>
            <person name="Shin S.-K."/>
            <person name="Au S."/>
            <person name="Jeong K.Y."/>
            <person name="Chew F.T."/>
            <person name="Hui J."/>
            <person name="Leung T.F."/>
            <person name="Tungtrongchitr A."/>
            <person name="Zhong N."/>
            <person name="Liu Z."/>
            <person name="Tsui S."/>
        </authorList>
    </citation>
    <scope>NUCLEOTIDE SEQUENCE</scope>
    <source>
        <strain evidence="2">Derf</strain>
        <tissue evidence="2">Whole organism</tissue>
    </source>
</reference>
<feature type="compositionally biased region" description="Low complexity" evidence="1">
    <location>
        <begin position="51"/>
        <end position="62"/>
    </location>
</feature>
<evidence type="ECO:0000256" key="1">
    <source>
        <dbReference type="SAM" id="MobiDB-lite"/>
    </source>
</evidence>
<comment type="caution">
    <text evidence="2">The sequence shown here is derived from an EMBL/GenBank/DDBJ whole genome shotgun (WGS) entry which is preliminary data.</text>
</comment>
<feature type="region of interest" description="Disordered" evidence="1">
    <location>
        <begin position="51"/>
        <end position="124"/>
    </location>
</feature>
<evidence type="ECO:0000313" key="3">
    <source>
        <dbReference type="Proteomes" id="UP000790347"/>
    </source>
</evidence>
<dbReference type="OrthoDB" id="10330307at2759"/>